<protein>
    <recommendedName>
        <fullName evidence="6">Alpha N-terminal protein methyltransferase 1</fullName>
        <ecNumber evidence="5">2.1.1.244</ecNumber>
    </recommendedName>
    <alternativeName>
        <fullName evidence="7">X-Pro-Lys N-terminal protein methyltransferase 1</fullName>
    </alternativeName>
</protein>
<evidence type="ECO:0000256" key="8">
    <source>
        <dbReference type="ARBA" id="ARBA00047306"/>
    </source>
</evidence>
<evidence type="ECO:0000256" key="6">
    <source>
        <dbReference type="ARBA" id="ARBA00039449"/>
    </source>
</evidence>
<evidence type="ECO:0000256" key="4">
    <source>
        <dbReference type="ARBA" id="ARBA00022691"/>
    </source>
</evidence>
<dbReference type="Gene3D" id="3.40.50.150">
    <property type="entry name" value="Vaccinia Virus protein VP39"/>
    <property type="match status" value="1"/>
</dbReference>
<reference evidence="12" key="1">
    <citation type="submission" date="2015-01" db="EMBL/GenBank/DDBJ databases">
        <authorList>
            <person name="Durling Mikael"/>
        </authorList>
    </citation>
    <scope>NUCLEOTIDE SEQUENCE</scope>
</reference>
<organism evidence="12">
    <name type="scientific">Bionectria ochroleuca</name>
    <name type="common">Gliocladium roseum</name>
    <dbReference type="NCBI Taxonomy" id="29856"/>
    <lineage>
        <taxon>Eukaryota</taxon>
        <taxon>Fungi</taxon>
        <taxon>Dikarya</taxon>
        <taxon>Ascomycota</taxon>
        <taxon>Pezizomycotina</taxon>
        <taxon>Sordariomycetes</taxon>
        <taxon>Hypocreomycetidae</taxon>
        <taxon>Hypocreales</taxon>
        <taxon>Bionectriaceae</taxon>
        <taxon>Clonostachys</taxon>
    </lineage>
</organism>
<proteinExistence type="inferred from homology"/>
<accession>A0A0B7KH74</accession>
<comment type="catalytic activity">
    <reaction evidence="9">
        <text>N-terminal L-prolyl-L-prolyl-L-lysyl-[protein] + 2 S-adenosyl-L-methionine = N-terminal N,N-dimethyl-L-prolyl-L-prolyl-L-lysyl-[protein] + 2 S-adenosyl-L-homocysteine + 2 H(+)</text>
        <dbReference type="Rhea" id="RHEA:54736"/>
        <dbReference type="Rhea" id="RHEA-COMP:13787"/>
        <dbReference type="Rhea" id="RHEA-COMP:13974"/>
        <dbReference type="ChEBI" id="CHEBI:15378"/>
        <dbReference type="ChEBI" id="CHEBI:57856"/>
        <dbReference type="ChEBI" id="CHEBI:59789"/>
        <dbReference type="ChEBI" id="CHEBI:138059"/>
        <dbReference type="ChEBI" id="CHEBI:138318"/>
        <dbReference type="EC" id="2.1.1.244"/>
    </reaction>
</comment>
<feature type="binding site" evidence="11">
    <location>
        <position position="136"/>
    </location>
    <ligand>
        <name>S-adenosyl-L-methionine</name>
        <dbReference type="ChEBI" id="CHEBI:59789"/>
    </ligand>
</feature>
<name>A0A0B7KH74_BIOOC</name>
<comment type="catalytic activity">
    <reaction evidence="8">
        <text>N-terminal L-seryl-L-prolyl-L-lysyl-[protein] + 3 S-adenosyl-L-methionine = N-terminal N,N,N-trimethyl-L-seryl-L-prolyl-L-lysyl-[protein] + 3 S-adenosyl-L-homocysteine + 3 H(+)</text>
        <dbReference type="Rhea" id="RHEA:54724"/>
        <dbReference type="Rhea" id="RHEA-COMP:13789"/>
        <dbReference type="Rhea" id="RHEA-COMP:13973"/>
        <dbReference type="ChEBI" id="CHEBI:15378"/>
        <dbReference type="ChEBI" id="CHEBI:57856"/>
        <dbReference type="ChEBI" id="CHEBI:59789"/>
        <dbReference type="ChEBI" id="CHEBI:138061"/>
        <dbReference type="ChEBI" id="CHEBI:138317"/>
        <dbReference type="EC" id="2.1.1.244"/>
    </reaction>
</comment>
<feature type="binding site" evidence="11">
    <location>
        <position position="74"/>
    </location>
    <ligand>
        <name>S-adenosyl-L-methionine</name>
        <dbReference type="ChEBI" id="CHEBI:59789"/>
    </ligand>
</feature>
<dbReference type="SUPFAM" id="SSF53335">
    <property type="entry name" value="S-adenosyl-L-methionine-dependent methyltransferases"/>
    <property type="match status" value="1"/>
</dbReference>
<keyword evidence="2" id="KW-0489">Methyltransferase</keyword>
<comment type="catalytic activity">
    <reaction evidence="10">
        <text>N-terminal L-alanyl-L-prolyl-L-lysyl-[protein] + 3 S-adenosyl-L-methionine = N-terminal N,N,N-trimethyl-L-alanyl-L-prolyl-L-lysyl-[protein] + 3 S-adenosyl-L-homocysteine + 3 H(+)</text>
        <dbReference type="Rhea" id="RHEA:54712"/>
        <dbReference type="Rhea" id="RHEA-COMP:13785"/>
        <dbReference type="Rhea" id="RHEA-COMP:13971"/>
        <dbReference type="ChEBI" id="CHEBI:15378"/>
        <dbReference type="ChEBI" id="CHEBI:57856"/>
        <dbReference type="ChEBI" id="CHEBI:59789"/>
        <dbReference type="ChEBI" id="CHEBI:138057"/>
        <dbReference type="ChEBI" id="CHEBI:138315"/>
        <dbReference type="EC" id="2.1.1.244"/>
    </reaction>
</comment>
<dbReference type="GO" id="GO:0005737">
    <property type="term" value="C:cytoplasm"/>
    <property type="evidence" value="ECO:0007669"/>
    <property type="project" value="TreeGrafter"/>
</dbReference>
<dbReference type="EMBL" id="CDPU01000078">
    <property type="protein sequence ID" value="CEO56913.1"/>
    <property type="molecule type" value="Genomic_DNA"/>
</dbReference>
<evidence type="ECO:0000256" key="1">
    <source>
        <dbReference type="ARBA" id="ARBA00009059"/>
    </source>
</evidence>
<dbReference type="GO" id="GO:0032259">
    <property type="term" value="P:methylation"/>
    <property type="evidence" value="ECO:0007669"/>
    <property type="project" value="UniProtKB-KW"/>
</dbReference>
<dbReference type="PIRSF" id="PIRSF016958">
    <property type="entry name" value="DUF858_MeTrfase_lik"/>
    <property type="match status" value="1"/>
</dbReference>
<dbReference type="GO" id="GO:0071885">
    <property type="term" value="F:N-terminal protein N-methyltransferase activity"/>
    <property type="evidence" value="ECO:0007669"/>
    <property type="project" value="UniProtKB-EC"/>
</dbReference>
<evidence type="ECO:0000256" key="10">
    <source>
        <dbReference type="ARBA" id="ARBA00048167"/>
    </source>
</evidence>
<dbReference type="Pfam" id="PF05891">
    <property type="entry name" value="Methyltransf_PK"/>
    <property type="match status" value="1"/>
</dbReference>
<dbReference type="PANTHER" id="PTHR12753:SF0">
    <property type="entry name" value="ALPHA N-TERMINAL PROTEIN METHYLTRANSFERASE 1"/>
    <property type="match status" value="1"/>
</dbReference>
<evidence type="ECO:0000256" key="7">
    <source>
        <dbReference type="ARBA" id="ARBA00043129"/>
    </source>
</evidence>
<gene>
    <name evidence="12" type="ORF">BN869_000012971_1</name>
</gene>
<evidence type="ECO:0000256" key="11">
    <source>
        <dbReference type="PIRSR" id="PIRSR016958-1"/>
    </source>
</evidence>
<evidence type="ECO:0000256" key="2">
    <source>
        <dbReference type="ARBA" id="ARBA00022603"/>
    </source>
</evidence>
<dbReference type="PANTHER" id="PTHR12753">
    <property type="entry name" value="AD-003 - RELATED"/>
    <property type="match status" value="1"/>
</dbReference>
<dbReference type="EC" id="2.1.1.244" evidence="5"/>
<dbReference type="InterPro" id="IPR008576">
    <property type="entry name" value="MeTrfase_NTM1"/>
</dbReference>
<comment type="similarity">
    <text evidence="1">Belongs to the methyltransferase superfamily. NTM1 family.</text>
</comment>
<dbReference type="InterPro" id="IPR029063">
    <property type="entry name" value="SAM-dependent_MTases_sf"/>
</dbReference>
<feature type="binding site" evidence="11">
    <location>
        <position position="69"/>
    </location>
    <ligand>
        <name>S-adenosyl-L-methionine</name>
        <dbReference type="ChEBI" id="CHEBI:59789"/>
    </ligand>
</feature>
<evidence type="ECO:0000313" key="12">
    <source>
        <dbReference type="EMBL" id="CEO56913.1"/>
    </source>
</evidence>
<evidence type="ECO:0000256" key="9">
    <source>
        <dbReference type="ARBA" id="ARBA00047885"/>
    </source>
</evidence>
<dbReference type="AlphaFoldDB" id="A0A0B7KH74"/>
<evidence type="ECO:0000256" key="5">
    <source>
        <dbReference type="ARBA" id="ARBA00039112"/>
    </source>
</evidence>
<sequence length="228" mass="24914">MSEPAPDSFISAEAGHAYWNSIDADVNGMLGGYPDISAIDIQGSRAFLAELGIGCNAGLRSLNRVLEGGAGIGRVTEGLLLPLATTVDVVEPIAKFTEALRGKKGVGKIFNVGLEEFGGEDEHGEALGSYDLFWNQWCLGHLKDDELVHYLSRSKAWLSDDQSLIVVKENIAEKGKDELDEVDSSVTRQESKYQQIFKKAGLRIIKTELQSGLPKDLFAVRMYALRPE</sequence>
<keyword evidence="3" id="KW-0808">Transferase</keyword>
<evidence type="ECO:0000256" key="3">
    <source>
        <dbReference type="ARBA" id="ARBA00022679"/>
    </source>
</evidence>
<keyword evidence="4 11" id="KW-0949">S-adenosyl-L-methionine</keyword>